<accession>A0A0F8YA25</accession>
<comment type="caution">
    <text evidence="1">The sequence shown here is derived from an EMBL/GenBank/DDBJ whole genome shotgun (WGS) entry which is preliminary data.</text>
</comment>
<dbReference type="EMBL" id="LAZR01058150">
    <property type="protein sequence ID" value="KKK70525.1"/>
    <property type="molecule type" value="Genomic_DNA"/>
</dbReference>
<name>A0A0F8YA25_9ZZZZ</name>
<protein>
    <submittedName>
        <fullName evidence="1">Uncharacterized protein</fullName>
    </submittedName>
</protein>
<feature type="non-terminal residue" evidence="1">
    <location>
        <position position="1"/>
    </location>
</feature>
<proteinExistence type="predicted"/>
<organism evidence="1">
    <name type="scientific">marine sediment metagenome</name>
    <dbReference type="NCBI Taxonomy" id="412755"/>
    <lineage>
        <taxon>unclassified sequences</taxon>
        <taxon>metagenomes</taxon>
        <taxon>ecological metagenomes</taxon>
    </lineage>
</organism>
<gene>
    <name evidence="1" type="ORF">LCGC14_2923100</name>
</gene>
<reference evidence="1" key="1">
    <citation type="journal article" date="2015" name="Nature">
        <title>Complex archaea that bridge the gap between prokaryotes and eukaryotes.</title>
        <authorList>
            <person name="Spang A."/>
            <person name="Saw J.H."/>
            <person name="Jorgensen S.L."/>
            <person name="Zaremba-Niedzwiedzka K."/>
            <person name="Martijn J."/>
            <person name="Lind A.E."/>
            <person name="van Eijk R."/>
            <person name="Schleper C."/>
            <person name="Guy L."/>
            <person name="Ettema T.J."/>
        </authorList>
    </citation>
    <scope>NUCLEOTIDE SEQUENCE</scope>
</reference>
<dbReference type="AlphaFoldDB" id="A0A0F8YA25"/>
<evidence type="ECO:0000313" key="1">
    <source>
        <dbReference type="EMBL" id="KKK70525.1"/>
    </source>
</evidence>
<sequence>IYAHRPLGFPLDLDKDRRKKLKDLAKSLDLELGAIICCTNFLEAPTINYVILKKVNAE</sequence>